<dbReference type="Gene3D" id="3.30.230.10">
    <property type="match status" value="1"/>
</dbReference>
<evidence type="ECO:0000259" key="7">
    <source>
        <dbReference type="SMART" id="SM00853"/>
    </source>
</evidence>
<dbReference type="CDD" id="cd03482">
    <property type="entry name" value="MutL_Trans_MutL"/>
    <property type="match status" value="1"/>
</dbReference>
<dbReference type="InterPro" id="IPR014762">
    <property type="entry name" value="DNA_mismatch_repair_CS"/>
</dbReference>
<dbReference type="SUPFAM" id="SSF54211">
    <property type="entry name" value="Ribosomal protein S5 domain 2-like"/>
    <property type="match status" value="1"/>
</dbReference>
<dbReference type="FunFam" id="3.30.565.10:FF:000003">
    <property type="entry name" value="DNA mismatch repair endonuclease MutL"/>
    <property type="match status" value="1"/>
</dbReference>
<dbReference type="SUPFAM" id="SSF55874">
    <property type="entry name" value="ATPase domain of HSP90 chaperone/DNA topoisomerase II/histidine kinase"/>
    <property type="match status" value="1"/>
</dbReference>
<dbReference type="InterPro" id="IPR042121">
    <property type="entry name" value="MutL_C_regsub"/>
</dbReference>
<evidence type="ECO:0000313" key="10">
    <source>
        <dbReference type="Proteomes" id="UP000254572"/>
    </source>
</evidence>
<gene>
    <name evidence="5 9" type="primary">mutL</name>
    <name evidence="9" type="ORF">NCTC13294_00109</name>
</gene>
<dbReference type="InterPro" id="IPR013507">
    <property type="entry name" value="DNA_mismatch_S5_2-like"/>
</dbReference>
<keyword evidence="3 5" id="KW-0227">DNA damage</keyword>
<dbReference type="PROSITE" id="PS00058">
    <property type="entry name" value="DNA_MISMATCH_REPAIR_1"/>
    <property type="match status" value="1"/>
</dbReference>
<dbReference type="InterPro" id="IPR002099">
    <property type="entry name" value="MutL/Mlh/PMS"/>
</dbReference>
<dbReference type="Gene3D" id="3.30.1540.20">
    <property type="entry name" value="MutL, C-terminal domain, dimerisation subdomain"/>
    <property type="match status" value="1"/>
</dbReference>
<dbReference type="InterPro" id="IPR036890">
    <property type="entry name" value="HATPase_C_sf"/>
</dbReference>
<protein>
    <recommendedName>
        <fullName evidence="2 5">DNA mismatch repair protein MutL</fullName>
    </recommendedName>
</protein>
<dbReference type="InterPro" id="IPR014721">
    <property type="entry name" value="Ribsml_uS5_D2-typ_fold_subgr"/>
</dbReference>
<dbReference type="RefSeq" id="WP_115610456.1">
    <property type="nucleotide sequence ID" value="NZ_UFUW01000001.1"/>
</dbReference>
<evidence type="ECO:0000256" key="3">
    <source>
        <dbReference type="ARBA" id="ARBA00022763"/>
    </source>
</evidence>
<dbReference type="NCBIfam" id="NF000949">
    <property type="entry name" value="PRK00095.1-2"/>
    <property type="match status" value="1"/>
</dbReference>
<evidence type="ECO:0000256" key="1">
    <source>
        <dbReference type="ARBA" id="ARBA00006082"/>
    </source>
</evidence>
<dbReference type="Gene3D" id="3.30.1370.100">
    <property type="entry name" value="MutL, C-terminal domain, regulatory subdomain"/>
    <property type="match status" value="1"/>
</dbReference>
<evidence type="ECO:0000256" key="5">
    <source>
        <dbReference type="HAMAP-Rule" id="MF_00149"/>
    </source>
</evidence>
<dbReference type="GO" id="GO:0016887">
    <property type="term" value="F:ATP hydrolysis activity"/>
    <property type="evidence" value="ECO:0007669"/>
    <property type="project" value="InterPro"/>
</dbReference>
<dbReference type="EMBL" id="UFUW01000001">
    <property type="protein sequence ID" value="SUX17697.1"/>
    <property type="molecule type" value="Genomic_DNA"/>
</dbReference>
<dbReference type="PANTHER" id="PTHR10073:SF12">
    <property type="entry name" value="DNA MISMATCH REPAIR PROTEIN MLH1"/>
    <property type="match status" value="1"/>
</dbReference>
<evidence type="ECO:0000259" key="8">
    <source>
        <dbReference type="SMART" id="SM01340"/>
    </source>
</evidence>
<dbReference type="GO" id="GO:0005524">
    <property type="term" value="F:ATP binding"/>
    <property type="evidence" value="ECO:0007669"/>
    <property type="project" value="InterPro"/>
</dbReference>
<dbReference type="Gene3D" id="3.30.565.10">
    <property type="entry name" value="Histidine kinase-like ATPase, C-terminal domain"/>
    <property type="match status" value="1"/>
</dbReference>
<feature type="domain" description="DNA mismatch repair protein S5" evidence="8">
    <location>
        <begin position="206"/>
        <end position="324"/>
    </location>
</feature>
<dbReference type="SMART" id="SM01340">
    <property type="entry name" value="DNA_mis_repair"/>
    <property type="match status" value="1"/>
</dbReference>
<dbReference type="GO" id="GO:0140664">
    <property type="term" value="F:ATP-dependent DNA damage sensor activity"/>
    <property type="evidence" value="ECO:0007669"/>
    <property type="project" value="InterPro"/>
</dbReference>
<keyword evidence="10" id="KW-1185">Reference proteome</keyword>
<dbReference type="GO" id="GO:0030983">
    <property type="term" value="F:mismatched DNA binding"/>
    <property type="evidence" value="ECO:0007669"/>
    <property type="project" value="InterPro"/>
</dbReference>
<dbReference type="Proteomes" id="UP000254572">
    <property type="component" value="Unassembled WGS sequence"/>
</dbReference>
<keyword evidence="4 5" id="KW-0234">DNA repair</keyword>
<evidence type="ECO:0000256" key="2">
    <source>
        <dbReference type="ARBA" id="ARBA00021975"/>
    </source>
</evidence>
<reference evidence="9 10" key="1">
    <citation type="submission" date="2018-06" db="EMBL/GenBank/DDBJ databases">
        <authorList>
            <consortium name="Pathogen Informatics"/>
            <person name="Doyle S."/>
        </authorList>
    </citation>
    <scope>NUCLEOTIDE SEQUENCE [LARGE SCALE GENOMIC DNA]</scope>
    <source>
        <strain evidence="9 10">NCTC13294</strain>
    </source>
</reference>
<comment type="similarity">
    <text evidence="1 5">Belongs to the DNA mismatch repair MutL/HexB family.</text>
</comment>
<accession>A0A381DX36</accession>
<dbReference type="InterPro" id="IPR014790">
    <property type="entry name" value="MutL_C"/>
</dbReference>
<dbReference type="GO" id="GO:0006298">
    <property type="term" value="P:mismatch repair"/>
    <property type="evidence" value="ECO:0007669"/>
    <property type="project" value="UniProtKB-UniRule"/>
</dbReference>
<dbReference type="InterPro" id="IPR020568">
    <property type="entry name" value="Ribosomal_Su5_D2-typ_SF"/>
</dbReference>
<dbReference type="InterPro" id="IPR038973">
    <property type="entry name" value="MutL/Mlh/Pms-like"/>
</dbReference>
<feature type="region of interest" description="Disordered" evidence="6">
    <location>
        <begin position="327"/>
        <end position="367"/>
    </location>
</feature>
<feature type="domain" description="MutL C-terminal dimerisation" evidence="7">
    <location>
        <begin position="423"/>
        <end position="567"/>
    </location>
</feature>
<comment type="function">
    <text evidence="5">This protein is involved in the repair of mismatches in DNA. It is required for dam-dependent methyl-directed DNA mismatch repair. May act as a 'molecular matchmaker', a protein that promotes the formation of a stable complex between two or more DNA-binding proteins in an ATP-dependent manner without itself being part of a final effector complex.</text>
</comment>
<dbReference type="InterPro" id="IPR042120">
    <property type="entry name" value="MutL_C_dimsub"/>
</dbReference>
<dbReference type="SMART" id="SM00853">
    <property type="entry name" value="MutL_C"/>
    <property type="match status" value="1"/>
</dbReference>
<dbReference type="Pfam" id="PF13589">
    <property type="entry name" value="HATPase_c_3"/>
    <property type="match status" value="1"/>
</dbReference>
<dbReference type="AlphaFoldDB" id="A0A381DX36"/>
<dbReference type="InterPro" id="IPR037198">
    <property type="entry name" value="MutL_C_sf"/>
</dbReference>
<dbReference type="Pfam" id="PF01119">
    <property type="entry name" value="DNA_mis_repair"/>
    <property type="match status" value="1"/>
</dbReference>
<evidence type="ECO:0000256" key="6">
    <source>
        <dbReference type="SAM" id="MobiDB-lite"/>
    </source>
</evidence>
<organism evidence="9 10">
    <name type="scientific">Cardiobacterium valvarum</name>
    <dbReference type="NCBI Taxonomy" id="194702"/>
    <lineage>
        <taxon>Bacteria</taxon>
        <taxon>Pseudomonadati</taxon>
        <taxon>Pseudomonadota</taxon>
        <taxon>Gammaproteobacteria</taxon>
        <taxon>Cardiobacteriales</taxon>
        <taxon>Cardiobacteriaceae</taxon>
        <taxon>Cardiobacterium</taxon>
    </lineage>
</organism>
<dbReference type="HAMAP" id="MF_00149">
    <property type="entry name" value="DNA_mis_repair"/>
    <property type="match status" value="1"/>
</dbReference>
<dbReference type="Pfam" id="PF08676">
    <property type="entry name" value="MutL_C"/>
    <property type="match status" value="1"/>
</dbReference>
<dbReference type="NCBIfam" id="TIGR00585">
    <property type="entry name" value="mutl"/>
    <property type="match status" value="1"/>
</dbReference>
<dbReference type="InterPro" id="IPR020667">
    <property type="entry name" value="DNA_mismatch_repair_MutL"/>
</dbReference>
<dbReference type="SUPFAM" id="SSF118116">
    <property type="entry name" value="DNA mismatch repair protein MutL"/>
    <property type="match status" value="1"/>
</dbReference>
<dbReference type="PANTHER" id="PTHR10073">
    <property type="entry name" value="DNA MISMATCH REPAIR PROTEIN MLH, PMS, MUTL"/>
    <property type="match status" value="1"/>
</dbReference>
<dbReference type="GO" id="GO:0032300">
    <property type="term" value="C:mismatch repair complex"/>
    <property type="evidence" value="ECO:0007669"/>
    <property type="project" value="InterPro"/>
</dbReference>
<proteinExistence type="inferred from homology"/>
<dbReference type="CDD" id="cd16926">
    <property type="entry name" value="HATPase_MutL-MLH-PMS-like"/>
    <property type="match status" value="1"/>
</dbReference>
<dbReference type="OrthoDB" id="9763467at2"/>
<name>A0A381DX36_9GAMM</name>
<sequence length="611" mass="67029">MPRIQQLPNSLINQIAAGEVIERPASVVKEIIENAIDAGATDIDIDIEDGGGKLIRVRDNGCGIHPDDLALAFATHATSKIQNIDDLEHITTLGFRGEALPSIASVSKTTLTSRAEGQEQAWRISPHLGNGISPAAHPPGTTIEIRDLFYNTPARKKFLKSERTERAHIQQLVQSLALSHAGIRIHLKNHGKTLGDYGGGDLTARIQSVLGDELLEQAVAIDARAADMHLYGRVGLPTCTHTQPDQQYFYINGRIIRDKIIAHAIRQAYQDMTYHGRHPIYVLYLDINPELIDVNAHPAKHEVRFRESRLTHDFIYSSLNHALRGNIPANAPTLPPAAPPARSSVDDSTPRPRQTPLYLAGSERRPGRSAVAESTAYYQWAQHIPAPPQPASAYPLPSAGSVAPGPVLPAAAEQAPEHPLGYALGQIHNIFILAQNAHGLVIVDMHAAHERILYERLKQQLRAQNPQTQHLLIPQSLAATPATLDTLARHHDWLARLGYTLAASADESRIHITTVPALLKHAPAPEIVGELLHELGEYPASTAIARLEDQILSRLSCHKAVRAHDALNLDEMNQLLRDIENTPASGQCNHGRPTWIQLSTDEIGKYFMRGE</sequence>
<evidence type="ECO:0000256" key="4">
    <source>
        <dbReference type="ARBA" id="ARBA00023204"/>
    </source>
</evidence>
<evidence type="ECO:0000313" key="9">
    <source>
        <dbReference type="EMBL" id="SUX17697.1"/>
    </source>
</evidence>